<gene>
    <name evidence="1" type="ORF">V1517DRAFT_83302</name>
</gene>
<proteinExistence type="predicted"/>
<protein>
    <submittedName>
        <fullName evidence="1">Cytochrome b5-like heme/steroid binding domain-containing protein</fullName>
    </submittedName>
</protein>
<sequence length="141" mass="15754">MEDEKCYTSYAVKGHDSHTDLWIVIHGLVYDCTRFIDDHPGGVEVLMDVAGKDATDVFEDVGHSDEARLFLEGLRIGKLKTEENIDSIAKTSSSSVKSSISYSLGKRHYINFYTIFGLVVLAGIVSTSFVVHSRELFYSRP</sequence>
<keyword evidence="2" id="KW-1185">Reference proteome</keyword>
<evidence type="ECO:0000313" key="1">
    <source>
        <dbReference type="EMBL" id="KAK9318947.1"/>
    </source>
</evidence>
<comment type="caution">
    <text evidence="1">The sequence shown here is derived from an EMBL/GenBank/DDBJ whole genome shotgun (WGS) entry which is preliminary data.</text>
</comment>
<accession>A0ACC3TCT0</accession>
<name>A0ACC3TCT0_9ASCO</name>
<dbReference type="Proteomes" id="UP001489719">
    <property type="component" value="Unassembled WGS sequence"/>
</dbReference>
<dbReference type="EMBL" id="MU970259">
    <property type="protein sequence ID" value="KAK9318947.1"/>
    <property type="molecule type" value="Genomic_DNA"/>
</dbReference>
<organism evidence="1 2">
    <name type="scientific">Lipomyces orientalis</name>
    <dbReference type="NCBI Taxonomy" id="1233043"/>
    <lineage>
        <taxon>Eukaryota</taxon>
        <taxon>Fungi</taxon>
        <taxon>Dikarya</taxon>
        <taxon>Ascomycota</taxon>
        <taxon>Saccharomycotina</taxon>
        <taxon>Lipomycetes</taxon>
        <taxon>Lipomycetales</taxon>
        <taxon>Lipomycetaceae</taxon>
        <taxon>Lipomyces</taxon>
    </lineage>
</organism>
<evidence type="ECO:0000313" key="2">
    <source>
        <dbReference type="Proteomes" id="UP001489719"/>
    </source>
</evidence>
<reference evidence="2" key="1">
    <citation type="journal article" date="2024" name="Front. Bioeng. Biotechnol.">
        <title>Genome-scale model development and genomic sequencing of the oleaginous clade Lipomyces.</title>
        <authorList>
            <person name="Czajka J.J."/>
            <person name="Han Y."/>
            <person name="Kim J."/>
            <person name="Mondo S.J."/>
            <person name="Hofstad B.A."/>
            <person name="Robles A."/>
            <person name="Haridas S."/>
            <person name="Riley R."/>
            <person name="LaButti K."/>
            <person name="Pangilinan J."/>
            <person name="Andreopoulos W."/>
            <person name="Lipzen A."/>
            <person name="Yan J."/>
            <person name="Wang M."/>
            <person name="Ng V."/>
            <person name="Grigoriev I.V."/>
            <person name="Spatafora J.W."/>
            <person name="Magnuson J.K."/>
            <person name="Baker S.E."/>
            <person name="Pomraning K.R."/>
        </authorList>
    </citation>
    <scope>NUCLEOTIDE SEQUENCE [LARGE SCALE GENOMIC DNA]</scope>
    <source>
        <strain evidence="2">CBS 10300</strain>
    </source>
</reference>